<dbReference type="SUPFAM" id="SSF103647">
    <property type="entry name" value="TSP type-3 repeat"/>
    <property type="match status" value="3"/>
</dbReference>
<proteinExistence type="predicted"/>
<dbReference type="CDD" id="cd04079">
    <property type="entry name" value="CBM6_agarase-like"/>
    <property type="match status" value="2"/>
</dbReference>
<dbReference type="Proteomes" id="UP001156601">
    <property type="component" value="Unassembled WGS sequence"/>
</dbReference>
<evidence type="ECO:0000313" key="6">
    <source>
        <dbReference type="EMBL" id="GLR69463.1"/>
    </source>
</evidence>
<evidence type="ECO:0000256" key="1">
    <source>
        <dbReference type="ARBA" id="ARBA00022729"/>
    </source>
</evidence>
<keyword evidence="7" id="KW-1185">Reference proteome</keyword>
<dbReference type="GO" id="GO:0007155">
    <property type="term" value="P:cell adhesion"/>
    <property type="evidence" value="ECO:0007669"/>
    <property type="project" value="InterPro"/>
</dbReference>
<sequence length="1441" mass="154911">MHTNRRSISTGIALSLALLCAEVSADTLQVQAEAFVNSGGTFDDGQPNPVTIYSVNGQSAINFVNAGDFVEYDISAEGGEYDIEYLVGTSVQSGPSIEVLVNSNGIWQSQGTVDVPFGSWDNFQALTPSHTVSLPAGASAIRLLAVGSTWQWNLESFTLTQVTPIDPVGDADGDGVNDDVDQCPNTPVGTTVGSDGCEIGGGTVGDSFVVEMEAFDATGSDDARAQGVIIGERGFPNDKHTVVDSVQTTDWVDYSINFPVSGNYSIEMLASGQTSHATAILFIDGTEISESSVQTGNQAIFEDFLLTDSVFISAGSHTIRVQAGSSTGTFSWLWFGDALSFTNVDGGSVTDTDNDGVPDSIDQCPNTPTGATVDATGCEVVVIGDADNDGVPDNVDQCPNTPAGATVDATGCEIVVIGDADNDGVPDNVDQCPNTPAGATVDATGCEVVVIGDADNDGVPDNVDQCPNTPAGATVDATGCEVVVIGDADNDGVPDDVDQCPNTPANTAVDADGCATGGNGPGSENGLLYGEVAGAMNITDANPNWERTTTLNQTEDSIKGNTTEIYTGVIYDADGHISFYENIDDSVRLYINGALVLSNDSWEDASQTADLNLAPGTHTFELRIGNADGGSGPVSGIGFGIDVNGGTNFVHPSALTTNIFTSTGEETGNPNEQQEGDIIIQLENFVSTGTNGRVGGDTVEGFGVTTTGVNWVTNGDYGDYNVTFAEPGTYRAYITISAQNAGSYGARVDIDGEPVAWGYFAETGSWDVSAEIELYGGNFVVEQAGAVTVRVEAVGGSNWQWSGDQVRFTRVGDVTSVPAPPYDPSEHFVAEVEGPATGSLPFLMEPVSIPENRKVQKSDVWYTYPQNRELPGFDDFGATGAFWGHPPEDEFYDETVIMDWAVNVVDTFQSEGFEYTARGEFDWAFRWFTEYTTNPQPHFVRTLDDRDVRMTFMGYLSYNGYNNNWLSNHSPAFVPYMKSQVDQILKANPDKLMFDTQTNSTRSTDMSTFGGDFSSYAMANFRIWLDKKYSSAELTAMGISNISTFDYGDFLRAQGVTHRAFMQAADTISGNVPMLEDFIYFNRDVWNQKFGEVLEYIRQLQPDIEIGASTHLFESRGYIFNENITFLSGELNLGARTTTEELPTNILVHLKGAQAVDKTLVYFPYPWEFNDLREKDIPRFGRGWIAQAYAYGGMFSIPANVWVGGEVFTWSPGADNYRDIYQFVRAHETLFDGYTSYSKAGLVHAMYSSMKAGFIDGGNQIQSSVKILTEDNINFDLLVFGDEGYPVVPRQSEFDKFEHIFFDGDLNYLTTEQRAVLDAQGSKVRHIGQRGTIDGLDINVTINGTVSNETVSAVSRIHETDASAPYVVHLINRPFASGVTPMLSGVEVAVPQSYFPDSITSATLHLPDGTSTVLSVSTNGNGDAVVTVDNLEVWGLLEFGH</sequence>
<dbReference type="Pfam" id="PF02412">
    <property type="entry name" value="TSP_3"/>
    <property type="match status" value="6"/>
</dbReference>
<dbReference type="RefSeq" id="WP_431307716.1">
    <property type="nucleotide sequence ID" value="NZ_BSOT01000005.1"/>
</dbReference>
<evidence type="ECO:0000256" key="2">
    <source>
        <dbReference type="ARBA" id="ARBA00022837"/>
    </source>
</evidence>
<dbReference type="InterPro" id="IPR037524">
    <property type="entry name" value="PA14/GLEYA"/>
</dbReference>
<gene>
    <name evidence="6" type="ORF">GCM10007852_03710</name>
</gene>
<reference evidence="6" key="2">
    <citation type="submission" date="2023-01" db="EMBL/GenBank/DDBJ databases">
        <title>Draft genome sequence of Agaribacter marinus strain NBRC 110023.</title>
        <authorList>
            <person name="Sun Q."/>
            <person name="Mori K."/>
        </authorList>
    </citation>
    <scope>NUCLEOTIDE SEQUENCE</scope>
    <source>
        <strain evidence="6">NBRC 110023</strain>
    </source>
</reference>
<dbReference type="GO" id="GO:0030246">
    <property type="term" value="F:carbohydrate binding"/>
    <property type="evidence" value="ECO:0007669"/>
    <property type="project" value="InterPro"/>
</dbReference>
<evidence type="ECO:0000313" key="7">
    <source>
        <dbReference type="Proteomes" id="UP001156601"/>
    </source>
</evidence>
<feature type="signal peptide" evidence="3">
    <location>
        <begin position="1"/>
        <end position="25"/>
    </location>
</feature>
<comment type="caution">
    <text evidence="6">The sequence shown here is derived from an EMBL/GenBank/DDBJ whole genome shotgun (WGS) entry which is preliminary data.</text>
</comment>
<organism evidence="6 7">
    <name type="scientific">Agaribacter marinus</name>
    <dbReference type="NCBI Taxonomy" id="1431249"/>
    <lineage>
        <taxon>Bacteria</taxon>
        <taxon>Pseudomonadati</taxon>
        <taxon>Pseudomonadota</taxon>
        <taxon>Gammaproteobacteria</taxon>
        <taxon>Alteromonadales</taxon>
        <taxon>Alteromonadaceae</taxon>
        <taxon>Agaribacter</taxon>
    </lineage>
</organism>
<evidence type="ECO:0008006" key="8">
    <source>
        <dbReference type="Google" id="ProtNLM"/>
    </source>
</evidence>
<keyword evidence="2" id="KW-0106">Calcium</keyword>
<dbReference type="SMART" id="SM00606">
    <property type="entry name" value="CBD_IV"/>
    <property type="match status" value="1"/>
</dbReference>
<dbReference type="InterPro" id="IPR028974">
    <property type="entry name" value="TSP_type-3_rpt"/>
</dbReference>
<dbReference type="EMBL" id="BSOT01000005">
    <property type="protein sequence ID" value="GLR69463.1"/>
    <property type="molecule type" value="Genomic_DNA"/>
</dbReference>
<feature type="domain" description="CBM6" evidence="4">
    <location>
        <begin position="208"/>
        <end position="342"/>
    </location>
</feature>
<feature type="chain" id="PRO_5041341720" description="Alpha-agarase" evidence="3">
    <location>
        <begin position="26"/>
        <end position="1441"/>
    </location>
</feature>
<evidence type="ECO:0000259" key="5">
    <source>
        <dbReference type="PROSITE" id="PS51820"/>
    </source>
</evidence>
<dbReference type="Gene3D" id="3.20.20.80">
    <property type="entry name" value="Glycosidases"/>
    <property type="match status" value="1"/>
</dbReference>
<accession>A0AA37STY1</accession>
<dbReference type="Gene3D" id="4.10.1080.10">
    <property type="entry name" value="TSP type-3 repeat"/>
    <property type="match status" value="2"/>
</dbReference>
<name>A0AA37STY1_9ALTE</name>
<protein>
    <recommendedName>
        <fullName evidence="8">Alpha-agarase</fullName>
    </recommendedName>
</protein>
<dbReference type="GO" id="GO:0005509">
    <property type="term" value="F:calcium ion binding"/>
    <property type="evidence" value="ECO:0007669"/>
    <property type="project" value="InterPro"/>
</dbReference>
<dbReference type="PANTHER" id="PTHR10199:SF119">
    <property type="entry name" value="RE20510P"/>
    <property type="match status" value="1"/>
</dbReference>
<evidence type="ECO:0000256" key="3">
    <source>
        <dbReference type="SAM" id="SignalP"/>
    </source>
</evidence>
<dbReference type="Gene3D" id="2.60.120.260">
    <property type="entry name" value="Galactose-binding domain-like"/>
    <property type="match status" value="3"/>
</dbReference>
<reference evidence="6" key="1">
    <citation type="journal article" date="2014" name="Int. J. Syst. Evol. Microbiol.">
        <title>Complete genome sequence of Corynebacterium casei LMG S-19264T (=DSM 44701T), isolated from a smear-ripened cheese.</title>
        <authorList>
            <consortium name="US DOE Joint Genome Institute (JGI-PGF)"/>
            <person name="Walter F."/>
            <person name="Albersmeier A."/>
            <person name="Kalinowski J."/>
            <person name="Ruckert C."/>
        </authorList>
    </citation>
    <scope>NUCLEOTIDE SEQUENCE</scope>
    <source>
        <strain evidence="6">NBRC 110023</strain>
    </source>
</reference>
<feature type="domain" description="CBM6" evidence="4">
    <location>
        <begin position="28"/>
        <end position="160"/>
    </location>
</feature>
<dbReference type="PROSITE" id="PS51820">
    <property type="entry name" value="PA14"/>
    <property type="match status" value="1"/>
</dbReference>
<dbReference type="SUPFAM" id="SSF49785">
    <property type="entry name" value="Galactose-binding domain-like"/>
    <property type="match status" value="3"/>
</dbReference>
<dbReference type="InterPro" id="IPR005084">
    <property type="entry name" value="CBM6"/>
</dbReference>
<feature type="domain" description="PA14" evidence="5">
    <location>
        <begin position="513"/>
        <end position="655"/>
    </location>
</feature>
<dbReference type="InterPro" id="IPR006584">
    <property type="entry name" value="Cellulose-bd_IV"/>
</dbReference>
<dbReference type="InterPro" id="IPR003367">
    <property type="entry name" value="Thrombospondin_3-like_rpt"/>
</dbReference>
<feature type="domain" description="CBM6" evidence="4">
    <location>
        <begin position="678"/>
        <end position="809"/>
    </location>
</feature>
<evidence type="ECO:0000259" key="4">
    <source>
        <dbReference type="PROSITE" id="PS51175"/>
    </source>
</evidence>
<dbReference type="PANTHER" id="PTHR10199">
    <property type="entry name" value="THROMBOSPONDIN"/>
    <property type="match status" value="1"/>
</dbReference>
<dbReference type="InterPro" id="IPR008979">
    <property type="entry name" value="Galactose-bd-like_sf"/>
</dbReference>
<dbReference type="PROSITE" id="PS51175">
    <property type="entry name" value="CBM6"/>
    <property type="match status" value="3"/>
</dbReference>
<keyword evidence="1 3" id="KW-0732">Signal</keyword>